<feature type="chain" id="PRO_5011603591" description="Internal virion protein B" evidence="1">
    <location>
        <begin position="18"/>
        <end position="172"/>
    </location>
</feature>
<keyword evidence="1" id="KW-0732">Signal</keyword>
<keyword evidence="3" id="KW-1185">Reference proteome</keyword>
<organism evidence="2 3">
    <name type="scientific">Mesorhizobium muleiense</name>
    <dbReference type="NCBI Taxonomy" id="1004279"/>
    <lineage>
        <taxon>Bacteria</taxon>
        <taxon>Pseudomonadati</taxon>
        <taxon>Pseudomonadota</taxon>
        <taxon>Alphaproteobacteria</taxon>
        <taxon>Hyphomicrobiales</taxon>
        <taxon>Phyllobacteriaceae</taxon>
        <taxon>Mesorhizobium</taxon>
    </lineage>
</organism>
<accession>A0A1G9H2K4</accession>
<name>A0A1G9H2K4_9HYPH</name>
<proteinExistence type="predicted"/>
<dbReference type="InterPro" id="IPR038996">
    <property type="entry name" value="Gp14"/>
</dbReference>
<dbReference type="Proteomes" id="UP000198894">
    <property type="component" value="Unassembled WGS sequence"/>
</dbReference>
<reference evidence="3" key="1">
    <citation type="submission" date="2016-10" db="EMBL/GenBank/DDBJ databases">
        <authorList>
            <person name="Varghese N."/>
            <person name="Submissions S."/>
        </authorList>
    </citation>
    <scope>NUCLEOTIDE SEQUENCE [LARGE SCALE GENOMIC DNA]</scope>
    <source>
        <strain evidence="3">CGMCC 1.11022</strain>
    </source>
</reference>
<dbReference type="RefSeq" id="WP_091599709.1">
    <property type="nucleotide sequence ID" value="NZ_FNEE01000026.1"/>
</dbReference>
<dbReference type="AlphaFoldDB" id="A0A1G9H2K4"/>
<gene>
    <name evidence="2" type="ORF">SAMN05428953_12649</name>
</gene>
<dbReference type="EMBL" id="FNEE01000026">
    <property type="protein sequence ID" value="SDL07157.1"/>
    <property type="molecule type" value="Genomic_DNA"/>
</dbReference>
<sequence>MCDLSIALMVGSTLLGAAGTVQQAQATAAANKYNAQVQDMNATLSERRAKDAIERGAKEEQRKRQQVAGIAGQQRAAMAANGVDLSFGSPLDALVDTAVMGELDALTIRTNANREAYDHRVDAVNKRAGATMSRMSAASATTGGYLDALGTVLGGAGKAYGQYKTPQIGQIA</sequence>
<evidence type="ECO:0008006" key="4">
    <source>
        <dbReference type="Google" id="ProtNLM"/>
    </source>
</evidence>
<evidence type="ECO:0000256" key="1">
    <source>
        <dbReference type="SAM" id="SignalP"/>
    </source>
</evidence>
<dbReference type="Pfam" id="PF24072">
    <property type="entry name" value="T7_gp14"/>
    <property type="match status" value="1"/>
</dbReference>
<protein>
    <recommendedName>
        <fullName evidence="4">Internal virion protein B</fullName>
    </recommendedName>
</protein>
<evidence type="ECO:0000313" key="3">
    <source>
        <dbReference type="Proteomes" id="UP000198894"/>
    </source>
</evidence>
<feature type="signal peptide" evidence="1">
    <location>
        <begin position="1"/>
        <end position="17"/>
    </location>
</feature>
<evidence type="ECO:0000313" key="2">
    <source>
        <dbReference type="EMBL" id="SDL07157.1"/>
    </source>
</evidence>